<proteinExistence type="evidence at transcript level"/>
<protein>
    <submittedName>
        <fullName evidence="2">Uncharacterized protein</fullName>
    </submittedName>
</protein>
<dbReference type="EMBL" id="BT085416">
    <property type="protein sequence ID" value="ACR35769.1"/>
    <property type="molecule type" value="mRNA"/>
</dbReference>
<name>C4J3L9_MAIZE</name>
<feature type="region of interest" description="Disordered" evidence="1">
    <location>
        <begin position="17"/>
        <end position="41"/>
    </location>
</feature>
<reference evidence="2" key="1">
    <citation type="journal article" date="2009" name="PLoS Genet.">
        <title>Sequencing, mapping, and analysis of 27,455 maize full-length cDNAs.</title>
        <authorList>
            <person name="Soderlund C."/>
            <person name="Descour A."/>
            <person name="Kudrna D."/>
            <person name="Bomhoff M."/>
            <person name="Boyd L."/>
            <person name="Currie J."/>
            <person name="Angelova A."/>
            <person name="Collura K."/>
            <person name="Wissotski M."/>
            <person name="Ashley E."/>
            <person name="Morrow D."/>
            <person name="Fernandes J."/>
            <person name="Walbot V."/>
            <person name="Yu Y."/>
        </authorList>
    </citation>
    <scope>NUCLEOTIDE SEQUENCE</scope>
    <source>
        <strain evidence="2">B73</strain>
    </source>
</reference>
<organism evidence="2">
    <name type="scientific">Zea mays</name>
    <name type="common">Maize</name>
    <dbReference type="NCBI Taxonomy" id="4577"/>
    <lineage>
        <taxon>Eukaryota</taxon>
        <taxon>Viridiplantae</taxon>
        <taxon>Streptophyta</taxon>
        <taxon>Embryophyta</taxon>
        <taxon>Tracheophyta</taxon>
        <taxon>Spermatophyta</taxon>
        <taxon>Magnoliopsida</taxon>
        <taxon>Liliopsida</taxon>
        <taxon>Poales</taxon>
        <taxon>Poaceae</taxon>
        <taxon>PACMAD clade</taxon>
        <taxon>Panicoideae</taxon>
        <taxon>Andropogonodae</taxon>
        <taxon>Andropogoneae</taxon>
        <taxon>Tripsacinae</taxon>
        <taxon>Zea</taxon>
    </lineage>
</organism>
<sequence length="99" mass="10713">MVVDRCDQQLQGSHLQLPPQLQPWAASPDSAAASTNSGAAFFSGATPRTTVACAAVLVSSRSGYFLPHLQLEPQPQLDPQLQDILDLVVQKKLDLFKNQ</sequence>
<evidence type="ECO:0000313" key="2">
    <source>
        <dbReference type="EMBL" id="ACR35769.1"/>
    </source>
</evidence>
<dbReference type="AlphaFoldDB" id="C4J3L9"/>
<accession>C4J3L9</accession>
<reference evidence="2" key="2">
    <citation type="submission" date="2012-06" db="EMBL/GenBank/DDBJ databases">
        <authorList>
            <person name="Yu Y."/>
            <person name="Currie J."/>
            <person name="Lomeli R."/>
            <person name="Angelova A."/>
            <person name="Collura K."/>
            <person name="Wissotski M."/>
            <person name="Campos D."/>
            <person name="Kudrna D."/>
            <person name="Golser W."/>
            <person name="Ashely E."/>
            <person name="Descour A."/>
            <person name="Fernandes J."/>
            <person name="Soderlund C."/>
            <person name="Walbot V."/>
        </authorList>
    </citation>
    <scope>NUCLEOTIDE SEQUENCE</scope>
    <source>
        <strain evidence="2">B73</strain>
    </source>
</reference>
<feature type="compositionally biased region" description="Low complexity" evidence="1">
    <location>
        <begin position="25"/>
        <end position="34"/>
    </location>
</feature>
<evidence type="ECO:0000256" key="1">
    <source>
        <dbReference type="SAM" id="MobiDB-lite"/>
    </source>
</evidence>